<dbReference type="EMBL" id="CP001750">
    <property type="protein sequence ID" value="ADB08978.1"/>
    <property type="molecule type" value="Genomic_DNA"/>
</dbReference>
<dbReference type="Proteomes" id="UP000008693">
    <property type="component" value="Chromosome"/>
</dbReference>
<dbReference type="STRING" id="401473.BDP_0298"/>
<dbReference type="KEGG" id="bde:BDP_0298"/>
<reference evidence="1 2" key="1">
    <citation type="journal article" date="2009" name="PLoS Genet.">
        <title>The Bifidobacterium dentium Bd1 genome sequence reflects its genetic adaptation to the human oral cavity.</title>
        <authorList>
            <person name="Ventura M."/>
            <person name="Turroni F."/>
            <person name="Zomer A."/>
            <person name="Foroni E."/>
            <person name="Giubellini V."/>
            <person name="Bottacini F."/>
            <person name="Canchaya C."/>
            <person name="Claesson M.J."/>
            <person name="He F."/>
            <person name="Mantzourani M."/>
            <person name="Mulas L."/>
            <person name="Ferrarini A."/>
            <person name="Gao B."/>
            <person name="Delledonne M."/>
            <person name="Henrissat B."/>
            <person name="Coutinho P."/>
            <person name="Oggioni M."/>
            <person name="Gupta R.S."/>
            <person name="Zhang Z."/>
            <person name="Beighton D."/>
            <person name="Fitzgerald G.F."/>
            <person name="O'Toole P.W."/>
            <person name="van Sinderen D."/>
        </authorList>
    </citation>
    <scope>NUCLEOTIDE SEQUENCE [LARGE SCALE GENOMIC DNA]</scope>
    <source>
        <strain evidence="2">ATCC 27534 / DSM 20436 / JCM 1195 / Bd1</strain>
    </source>
</reference>
<name>D2Q842_BIFDB</name>
<protein>
    <submittedName>
        <fullName evidence="1">Uncharacterized protein</fullName>
    </submittedName>
</protein>
<organism evidence="1 2">
    <name type="scientific">Bifidobacterium dentium (strain ATCC 27534 / DSM 20436 / JCM 1195 / Bd1)</name>
    <dbReference type="NCBI Taxonomy" id="401473"/>
    <lineage>
        <taxon>Bacteria</taxon>
        <taxon>Bacillati</taxon>
        <taxon>Actinomycetota</taxon>
        <taxon>Actinomycetes</taxon>
        <taxon>Bifidobacteriales</taxon>
        <taxon>Bifidobacteriaceae</taxon>
        <taxon>Bifidobacterium</taxon>
    </lineage>
</organism>
<dbReference type="AlphaFoldDB" id="D2Q842"/>
<keyword evidence="2" id="KW-1185">Reference proteome</keyword>
<evidence type="ECO:0000313" key="2">
    <source>
        <dbReference type="Proteomes" id="UP000008693"/>
    </source>
</evidence>
<sequence>MAEINGGNTWWKHMVDTMGKRACGQSAQHAVFVMMQTSRRAAHMRNKSEA</sequence>
<accession>D2Q842</accession>
<evidence type="ECO:0000313" key="1">
    <source>
        <dbReference type="EMBL" id="ADB08978.1"/>
    </source>
</evidence>
<proteinExistence type="predicted"/>
<dbReference type="HOGENOM" id="CLU_3115069_0_0_11"/>
<gene>
    <name evidence="1" type="ordered locus">BDP_0298</name>
</gene>